<reference evidence="1 2" key="1">
    <citation type="submission" date="2024-03" db="EMBL/GenBank/DDBJ databases">
        <title>Novel Streptomyces species of biotechnological and ecological value are a feature of Machair soil.</title>
        <authorList>
            <person name="Prole J.R."/>
            <person name="Goodfellow M."/>
            <person name="Allenby N."/>
            <person name="Ward A.C."/>
        </authorList>
    </citation>
    <scope>NUCLEOTIDE SEQUENCE [LARGE SCALE GENOMIC DNA]</scope>
    <source>
        <strain evidence="1 2">MS1.AVA.1</strain>
    </source>
</reference>
<evidence type="ECO:0000313" key="2">
    <source>
        <dbReference type="Proteomes" id="UP001376459"/>
    </source>
</evidence>
<evidence type="ECO:0000313" key="1">
    <source>
        <dbReference type="EMBL" id="MEJ8673029.1"/>
    </source>
</evidence>
<gene>
    <name evidence="1" type="ORF">WKI71_45465</name>
</gene>
<dbReference type="EMBL" id="JBBKAK010000002">
    <property type="protein sequence ID" value="MEJ8673029.1"/>
    <property type="molecule type" value="Genomic_DNA"/>
</dbReference>
<proteinExistence type="predicted"/>
<comment type="caution">
    <text evidence="1">The sequence shown here is derived from an EMBL/GenBank/DDBJ whole genome shotgun (WGS) entry which is preliminary data.</text>
</comment>
<organism evidence="1 2">
    <name type="scientific">Streptomyces machairae</name>
    <dbReference type="NCBI Taxonomy" id="3134109"/>
    <lineage>
        <taxon>Bacteria</taxon>
        <taxon>Bacillati</taxon>
        <taxon>Actinomycetota</taxon>
        <taxon>Actinomycetes</taxon>
        <taxon>Kitasatosporales</taxon>
        <taxon>Streptomycetaceae</taxon>
        <taxon>Streptomyces</taxon>
    </lineage>
</organism>
<dbReference type="Proteomes" id="UP001376459">
    <property type="component" value="Unassembled WGS sequence"/>
</dbReference>
<accession>A0ABU8UVW3</accession>
<sequence length="132" mass="14753">MAEDPAAPDARPVQIPARIHAVGPGWRGLLERLHEQIRAVFPGYRLLDLKEKLGGLRVYVEEPPGSGDRLRILIALAEVEAERTCEFCGAPGRIRTRDDWPGGWRKSVCDSCHSDWSARRIMIVCGVVRNRG</sequence>
<keyword evidence="2" id="KW-1185">Reference proteome</keyword>
<protein>
    <submittedName>
        <fullName evidence="1">Uncharacterized protein</fullName>
    </submittedName>
</protein>
<name>A0ABU8UVW3_9ACTN</name>